<evidence type="ECO:0000313" key="3">
    <source>
        <dbReference type="Proteomes" id="UP000273022"/>
    </source>
</evidence>
<protein>
    <submittedName>
        <fullName evidence="2">Uncharacterized protein</fullName>
    </submittedName>
</protein>
<dbReference type="Proteomes" id="UP000273022">
    <property type="component" value="Unassembled WGS sequence"/>
</dbReference>
<dbReference type="RefSeq" id="WP_121854912.1">
    <property type="nucleotide sequence ID" value="NZ_CP037952.1"/>
</dbReference>
<proteinExistence type="predicted"/>
<feature type="region of interest" description="Disordered" evidence="1">
    <location>
        <begin position="43"/>
        <end position="68"/>
    </location>
</feature>
<evidence type="ECO:0000256" key="1">
    <source>
        <dbReference type="SAM" id="MobiDB-lite"/>
    </source>
</evidence>
<name>A0A3A6TGP3_9GAMM</name>
<comment type="caution">
    <text evidence="2">The sequence shown here is derived from an EMBL/GenBank/DDBJ whole genome shotgun (WGS) entry which is preliminary data.</text>
</comment>
<reference evidence="2 3" key="1">
    <citation type="submission" date="2018-09" db="EMBL/GenBank/DDBJ databases">
        <title>Phylogeny of the Shewanellaceae, and recommendation for two new genera, Pseudoshewanella and Parashewanella.</title>
        <authorList>
            <person name="Wang G."/>
        </authorList>
    </citation>
    <scope>NUCLEOTIDE SEQUENCE [LARGE SCALE GENOMIC DNA]</scope>
    <source>
        <strain evidence="2 3">KCTC 22492</strain>
    </source>
</reference>
<dbReference type="EMBL" id="QYYH01000157">
    <property type="protein sequence ID" value="RJY06666.1"/>
    <property type="molecule type" value="Genomic_DNA"/>
</dbReference>
<dbReference type="AlphaFoldDB" id="A0A3A6TGP3"/>
<gene>
    <name evidence="2" type="ORF">D5R81_17535</name>
</gene>
<accession>A0A3A6TGP3</accession>
<sequence length="201" mass="22205">MEGLQLNHLAGIRLYTTESDHSDPVSVLIEDGDLKLFEPEQVKLSTDQTKSKPIPSGTKQVQPPEQNRSDELDIEFQALIESLSKLEHQLEFKRIMFRISLFLSQTAILAGLSIPGLQPLGALGLGGFLGANFGIKNCNAETSEQMLLKIQLIIDKLKEIQRETGTNTTAAINFLLSKIPQEKKAQVLRAPTTPKGQIPYV</sequence>
<organism evidence="2 3">
    <name type="scientific">Parashewanella spongiae</name>
    <dbReference type="NCBI Taxonomy" id="342950"/>
    <lineage>
        <taxon>Bacteria</taxon>
        <taxon>Pseudomonadati</taxon>
        <taxon>Pseudomonadota</taxon>
        <taxon>Gammaproteobacteria</taxon>
        <taxon>Alteromonadales</taxon>
        <taxon>Shewanellaceae</taxon>
        <taxon>Parashewanella</taxon>
    </lineage>
</organism>
<evidence type="ECO:0000313" key="2">
    <source>
        <dbReference type="EMBL" id="RJY06666.1"/>
    </source>
</evidence>
<feature type="compositionally biased region" description="Polar residues" evidence="1">
    <location>
        <begin position="57"/>
        <end position="66"/>
    </location>
</feature>
<keyword evidence="3" id="KW-1185">Reference proteome</keyword>